<dbReference type="GO" id="GO:0003886">
    <property type="term" value="F:DNA (cytosine-5-)-methyltransferase activity"/>
    <property type="evidence" value="ECO:0007669"/>
    <property type="project" value="UniProtKB-EC"/>
</dbReference>
<reference evidence="15 16" key="1">
    <citation type="submission" date="2023-03" db="EMBL/GenBank/DDBJ databases">
        <title>High-quality genome of Scylla paramamosain provides insights in environmental adaptation.</title>
        <authorList>
            <person name="Zhang L."/>
        </authorList>
    </citation>
    <scope>NUCLEOTIDE SEQUENCE [LARGE SCALE GENOMIC DNA]</scope>
    <source>
        <strain evidence="15">LZ_2023a</strain>
        <tissue evidence="15">Muscle</tissue>
    </source>
</reference>
<evidence type="ECO:0000256" key="10">
    <source>
        <dbReference type="ARBA" id="ARBA00023242"/>
    </source>
</evidence>
<keyword evidence="6 11" id="KW-0949">S-adenosyl-L-methionine</keyword>
<dbReference type="PROSITE" id="PS51533">
    <property type="entry name" value="ADD"/>
    <property type="match status" value="1"/>
</dbReference>
<dbReference type="InterPro" id="IPR001525">
    <property type="entry name" value="C5_MeTfrase"/>
</dbReference>
<dbReference type="EC" id="2.1.1.37" evidence="2"/>
<dbReference type="GO" id="GO:0010468">
    <property type="term" value="P:regulation of gene expression"/>
    <property type="evidence" value="ECO:0007669"/>
    <property type="project" value="UniProtKB-ARBA"/>
</dbReference>
<evidence type="ECO:0000259" key="14">
    <source>
        <dbReference type="PROSITE" id="PS51533"/>
    </source>
</evidence>
<keyword evidence="4 11" id="KW-0489">Methyltransferase</keyword>
<name>A0AAW0U8N7_SCYPA</name>
<keyword evidence="9" id="KW-0862">Zinc</keyword>
<dbReference type="InterPro" id="IPR013083">
    <property type="entry name" value="Znf_RING/FYVE/PHD"/>
</dbReference>
<dbReference type="InterPro" id="IPR029063">
    <property type="entry name" value="SAM-dependent_MTases_sf"/>
</dbReference>
<evidence type="ECO:0000256" key="5">
    <source>
        <dbReference type="ARBA" id="ARBA00022679"/>
    </source>
</evidence>
<dbReference type="GO" id="GO:0008270">
    <property type="term" value="F:zinc ion binding"/>
    <property type="evidence" value="ECO:0007669"/>
    <property type="project" value="UniProtKB-KW"/>
</dbReference>
<dbReference type="PROSITE" id="PS00094">
    <property type="entry name" value="C5_MTASE_1"/>
    <property type="match status" value="1"/>
</dbReference>
<evidence type="ECO:0000256" key="12">
    <source>
        <dbReference type="SAM" id="MobiDB-lite"/>
    </source>
</evidence>
<dbReference type="InterPro" id="IPR025766">
    <property type="entry name" value="ADD"/>
</dbReference>
<evidence type="ECO:0000256" key="7">
    <source>
        <dbReference type="ARBA" id="ARBA00022723"/>
    </source>
</evidence>
<feature type="domain" description="PHD-type" evidence="14">
    <location>
        <begin position="222"/>
        <end position="357"/>
    </location>
</feature>
<dbReference type="Pfam" id="PF17980">
    <property type="entry name" value="ADD_DNMT3"/>
    <property type="match status" value="1"/>
</dbReference>
<evidence type="ECO:0000256" key="4">
    <source>
        <dbReference type="ARBA" id="ARBA00022603"/>
    </source>
</evidence>
<dbReference type="Pfam" id="PF21255">
    <property type="entry name" value="DNMT3_ADD_GATA1-like"/>
    <property type="match status" value="1"/>
</dbReference>
<feature type="domain" description="PWWP" evidence="13">
    <location>
        <begin position="46"/>
        <end position="104"/>
    </location>
</feature>
<evidence type="ECO:0000256" key="6">
    <source>
        <dbReference type="ARBA" id="ARBA00022691"/>
    </source>
</evidence>
<proteinExistence type="inferred from homology"/>
<evidence type="ECO:0000256" key="2">
    <source>
        <dbReference type="ARBA" id="ARBA00011975"/>
    </source>
</evidence>
<evidence type="ECO:0000256" key="11">
    <source>
        <dbReference type="PROSITE-ProRule" id="PRU01016"/>
    </source>
</evidence>
<sequence>MGPRPSKKTKKYAYDTRGCQAAIIKVRSDQRTEDKTPDGRFSNRDYGRLVWGKTTGSRTWPGIVVPHYECGVRAPPAERVCVFWFGDNRVSQVPLSKVSSFKQNFGTFYTHTRDPVFQKGITVCLQELQHQSGLPHQDSEEALLQWAEKGFPNATDYNRHAAVPFSPKVEKHLGYIKKAKYFGGHSNDSSDSSSPKTSSSDSDTSDADERRKWRSKASLLELARQGKCDIEQLCIACHRTECQVVAPHPYFVGGVCENCKIDLDENSKDMEAGMSVHCVVCASPGKLLICDLPDCERLYCTGCVKLLVAPSAVRSIMRATPWYCFLCEPFSPHTHGLLEPRLEWREMTSATKTASWMSTCDEEALDPSSFPKKPLRVLSVFDGIATGLVALDKLGLEVEVYYSCETDEKATTVVNSNFGSRVTLLGNVEELTTKKVKKLCPIDLFIGGSPCNDLSLVNPKRKGLFDFSGTGYLFFYFYKILKSIESFNGETHLFWMFENVKNMPCIYKKQISILLEKPPIVIDARHFSPQSRPRCFWGNIPGMSRHVPPQPEHNHELSQYIDKIGGRKAMVDKINCITTSRASLQTRCQEPVRMNNHGDVPWITEIEKIFGLPPHYTDNGNLTLNERHGLLGRAWSVPVICHIFQPLCQYFSCRTLQKPHRKIRKAGVKRPRSPCSLCHH</sequence>
<dbReference type="Proteomes" id="UP001487740">
    <property type="component" value="Unassembled WGS sequence"/>
</dbReference>
<dbReference type="InterPro" id="IPR018117">
    <property type="entry name" value="C5_DNA_meth_AS"/>
</dbReference>
<protein>
    <recommendedName>
        <fullName evidence="2">DNA (cytosine-5-)-methyltransferase</fullName>
        <ecNumber evidence="2">2.1.1.37</ecNumber>
    </recommendedName>
</protein>
<evidence type="ECO:0000313" key="16">
    <source>
        <dbReference type="Proteomes" id="UP001487740"/>
    </source>
</evidence>
<keyword evidence="7" id="KW-0479">Metal-binding</keyword>
<dbReference type="EMBL" id="JARAKH010000017">
    <property type="protein sequence ID" value="KAK8395723.1"/>
    <property type="molecule type" value="Genomic_DNA"/>
</dbReference>
<dbReference type="InterPro" id="IPR000313">
    <property type="entry name" value="PWWP_dom"/>
</dbReference>
<dbReference type="CDD" id="cd05835">
    <property type="entry name" value="PWWP_DNMT3"/>
    <property type="match status" value="1"/>
</dbReference>
<dbReference type="PANTHER" id="PTHR23068:SF25">
    <property type="entry name" value="DNA (CYTOSINE-5)-METHYLTRANSFERASE DRM2"/>
    <property type="match status" value="1"/>
</dbReference>
<dbReference type="PROSITE" id="PS51679">
    <property type="entry name" value="SAM_MT_C5"/>
    <property type="match status" value="1"/>
</dbReference>
<evidence type="ECO:0000259" key="13">
    <source>
        <dbReference type="PROSITE" id="PS50812"/>
    </source>
</evidence>
<keyword evidence="5 11" id="KW-0808">Transferase</keyword>
<dbReference type="InterPro" id="IPR049554">
    <property type="entry name" value="DNMT3_ADD_PHD"/>
</dbReference>
<evidence type="ECO:0000256" key="3">
    <source>
        <dbReference type="ARBA" id="ARBA00022491"/>
    </source>
</evidence>
<gene>
    <name evidence="15" type="ORF">O3P69_005662</name>
</gene>
<dbReference type="Pfam" id="PF00145">
    <property type="entry name" value="DNA_methylase"/>
    <property type="match status" value="1"/>
</dbReference>
<keyword evidence="16" id="KW-1185">Reference proteome</keyword>
<evidence type="ECO:0000256" key="1">
    <source>
        <dbReference type="ARBA" id="ARBA00004123"/>
    </source>
</evidence>
<feature type="region of interest" description="Disordered" evidence="12">
    <location>
        <begin position="184"/>
        <end position="210"/>
    </location>
</feature>
<dbReference type="Gene3D" id="3.30.40.10">
    <property type="entry name" value="Zinc/RING finger domain, C3HC4 (zinc finger)"/>
    <property type="match status" value="1"/>
</dbReference>
<keyword evidence="10" id="KW-0539">Nucleus</keyword>
<dbReference type="Gene3D" id="3.40.50.150">
    <property type="entry name" value="Vaccinia Virus protein VP39"/>
    <property type="match status" value="1"/>
</dbReference>
<dbReference type="AlphaFoldDB" id="A0AAW0U8N7"/>
<dbReference type="Gene3D" id="2.30.30.140">
    <property type="match status" value="1"/>
</dbReference>
<dbReference type="PROSITE" id="PS50812">
    <property type="entry name" value="PWWP"/>
    <property type="match status" value="1"/>
</dbReference>
<evidence type="ECO:0000256" key="9">
    <source>
        <dbReference type="ARBA" id="ARBA00022833"/>
    </source>
</evidence>
<keyword evidence="3" id="KW-0678">Repressor</keyword>
<dbReference type="SUPFAM" id="SSF53335">
    <property type="entry name" value="S-adenosyl-L-methionine-dependent methyltransferases"/>
    <property type="match status" value="1"/>
</dbReference>
<organism evidence="15 16">
    <name type="scientific">Scylla paramamosain</name>
    <name type="common">Mud crab</name>
    <dbReference type="NCBI Taxonomy" id="85552"/>
    <lineage>
        <taxon>Eukaryota</taxon>
        <taxon>Metazoa</taxon>
        <taxon>Ecdysozoa</taxon>
        <taxon>Arthropoda</taxon>
        <taxon>Crustacea</taxon>
        <taxon>Multicrustacea</taxon>
        <taxon>Malacostraca</taxon>
        <taxon>Eumalacostraca</taxon>
        <taxon>Eucarida</taxon>
        <taxon>Decapoda</taxon>
        <taxon>Pleocyemata</taxon>
        <taxon>Brachyura</taxon>
        <taxon>Eubrachyura</taxon>
        <taxon>Portunoidea</taxon>
        <taxon>Portunidae</taxon>
        <taxon>Portuninae</taxon>
        <taxon>Scylla</taxon>
    </lineage>
</organism>
<dbReference type="CDD" id="cd11725">
    <property type="entry name" value="ADDz_Dnmt3"/>
    <property type="match status" value="1"/>
</dbReference>
<dbReference type="Pfam" id="PF00855">
    <property type="entry name" value="PWWP"/>
    <property type="match status" value="1"/>
</dbReference>
<accession>A0AAW0U8N7</accession>
<comment type="caution">
    <text evidence="15">The sequence shown here is derived from an EMBL/GenBank/DDBJ whole genome shotgun (WGS) entry which is preliminary data.</text>
</comment>
<dbReference type="SUPFAM" id="SSF57903">
    <property type="entry name" value="FYVE/PHD zinc finger"/>
    <property type="match status" value="1"/>
</dbReference>
<dbReference type="GO" id="GO:0005634">
    <property type="term" value="C:nucleus"/>
    <property type="evidence" value="ECO:0007669"/>
    <property type="project" value="UniProtKB-SubCell"/>
</dbReference>
<dbReference type="InterPro" id="IPR011011">
    <property type="entry name" value="Znf_FYVE_PHD"/>
</dbReference>
<evidence type="ECO:0000313" key="15">
    <source>
        <dbReference type="EMBL" id="KAK8395723.1"/>
    </source>
</evidence>
<feature type="active site" evidence="11">
    <location>
        <position position="451"/>
    </location>
</feature>
<dbReference type="InterPro" id="IPR050390">
    <property type="entry name" value="C5-Methyltransferase"/>
</dbReference>
<dbReference type="InterPro" id="IPR040552">
    <property type="entry name" value="DNMT3_ADD_GATA1-like"/>
</dbReference>
<evidence type="ECO:0000256" key="8">
    <source>
        <dbReference type="ARBA" id="ARBA00022771"/>
    </source>
</evidence>
<dbReference type="SUPFAM" id="SSF63748">
    <property type="entry name" value="Tudor/PWWP/MBT"/>
    <property type="match status" value="1"/>
</dbReference>
<dbReference type="GO" id="GO:0032259">
    <property type="term" value="P:methylation"/>
    <property type="evidence" value="ECO:0007669"/>
    <property type="project" value="UniProtKB-KW"/>
</dbReference>
<keyword evidence="8" id="KW-0863">Zinc-finger</keyword>
<comment type="similarity">
    <text evidence="11">Belongs to the class I-like SAM-binding methyltransferase superfamily. C5-methyltransferase family.</text>
</comment>
<comment type="subcellular location">
    <subcellularLocation>
        <location evidence="1">Nucleus</location>
    </subcellularLocation>
</comment>
<feature type="compositionally biased region" description="Low complexity" evidence="12">
    <location>
        <begin position="186"/>
        <end position="202"/>
    </location>
</feature>
<dbReference type="PANTHER" id="PTHR23068">
    <property type="entry name" value="DNA CYTOSINE-5- -METHYLTRANSFERASE 3-RELATED"/>
    <property type="match status" value="1"/>
</dbReference>